<keyword evidence="2" id="KW-1185">Reference proteome</keyword>
<comment type="caution">
    <text evidence="1">The sequence shown here is derived from an EMBL/GenBank/DDBJ whole genome shotgun (WGS) entry which is preliminary data.</text>
</comment>
<protein>
    <submittedName>
        <fullName evidence="1">Uncharacterized protein</fullName>
    </submittedName>
</protein>
<proteinExistence type="predicted"/>
<evidence type="ECO:0000313" key="2">
    <source>
        <dbReference type="Proteomes" id="UP000776983"/>
    </source>
</evidence>
<organism evidence="1 2">
    <name type="scientific">Mesopusillimonas faecipullorum</name>
    <dbReference type="NCBI Taxonomy" id="2755040"/>
    <lineage>
        <taxon>Bacteria</taxon>
        <taxon>Pseudomonadati</taxon>
        <taxon>Pseudomonadota</taxon>
        <taxon>Betaproteobacteria</taxon>
        <taxon>Burkholderiales</taxon>
        <taxon>Alcaligenaceae</taxon>
        <taxon>Mesopusillimonas</taxon>
    </lineage>
</organism>
<gene>
    <name evidence="1" type="ORF">H0484_00585</name>
</gene>
<dbReference type="Proteomes" id="UP000776983">
    <property type="component" value="Unassembled WGS sequence"/>
</dbReference>
<dbReference type="EMBL" id="JACDXW010000001">
    <property type="protein sequence ID" value="MCB5362257.1"/>
    <property type="molecule type" value="Genomic_DNA"/>
</dbReference>
<reference evidence="1 2" key="1">
    <citation type="submission" date="2020-07" db="EMBL/GenBank/DDBJ databases">
        <title>Pusillimonas sp. nov., isolated from poultry manure in Taiwan.</title>
        <authorList>
            <person name="Lin S.-Y."/>
            <person name="Tang Y.-S."/>
            <person name="Young C.-C."/>
        </authorList>
    </citation>
    <scope>NUCLEOTIDE SEQUENCE [LARGE SCALE GENOMIC DNA]</scope>
    <source>
        <strain evidence="1 2">CC-YST705</strain>
    </source>
</reference>
<accession>A0ABS8C8A3</accession>
<evidence type="ECO:0000313" key="1">
    <source>
        <dbReference type="EMBL" id="MCB5362257.1"/>
    </source>
</evidence>
<sequence>MTLILSLCRRDVVIHGSDRLLTLHPSGEQHDTISNKTVVYEAFDGVFCVGYSGIAYLQNMPTDEWLIRRILEGRRENSVHEIIKIIKRSAESLSQKTINQGQLMVSLAGYKRFYQNRCFGPFFARIDRKVGQKKASIEGCAPRFFHGLSDLSWQQPGTSRGMVMDGLGSPIPQQLLHNDAEIIKKLVMLSTKRA</sequence>
<dbReference type="RefSeq" id="WP_226952483.1">
    <property type="nucleotide sequence ID" value="NZ_JACDXW010000001.1"/>
</dbReference>
<name>A0ABS8C8A3_9BURK</name>